<dbReference type="AlphaFoldDB" id="A0A8T0P3S6"/>
<name>A0A8T0P3S6_PANVG</name>
<evidence type="ECO:0000313" key="1">
    <source>
        <dbReference type="EMBL" id="KAG2556403.1"/>
    </source>
</evidence>
<dbReference type="Pfam" id="PF03140">
    <property type="entry name" value="DUF247"/>
    <property type="match status" value="1"/>
</dbReference>
<organism evidence="1 2">
    <name type="scientific">Panicum virgatum</name>
    <name type="common">Blackwell switchgrass</name>
    <dbReference type="NCBI Taxonomy" id="38727"/>
    <lineage>
        <taxon>Eukaryota</taxon>
        <taxon>Viridiplantae</taxon>
        <taxon>Streptophyta</taxon>
        <taxon>Embryophyta</taxon>
        <taxon>Tracheophyta</taxon>
        <taxon>Spermatophyta</taxon>
        <taxon>Magnoliopsida</taxon>
        <taxon>Liliopsida</taxon>
        <taxon>Poales</taxon>
        <taxon>Poaceae</taxon>
        <taxon>PACMAD clade</taxon>
        <taxon>Panicoideae</taxon>
        <taxon>Panicodae</taxon>
        <taxon>Paniceae</taxon>
        <taxon>Panicinae</taxon>
        <taxon>Panicum</taxon>
        <taxon>Panicum sect. Hiantes</taxon>
    </lineage>
</organism>
<protein>
    <submittedName>
        <fullName evidence="1">Uncharacterized protein</fullName>
    </submittedName>
</protein>
<keyword evidence="2" id="KW-1185">Reference proteome</keyword>
<accession>A0A8T0P3S6</accession>
<dbReference type="EMBL" id="CM029052">
    <property type="protein sequence ID" value="KAG2556403.1"/>
    <property type="molecule type" value="Genomic_DNA"/>
</dbReference>
<dbReference type="InterPro" id="IPR004158">
    <property type="entry name" value="DUF247_pln"/>
</dbReference>
<evidence type="ECO:0000313" key="2">
    <source>
        <dbReference type="Proteomes" id="UP000823388"/>
    </source>
</evidence>
<dbReference type="PANTHER" id="PTHR31170">
    <property type="entry name" value="BNAC04G53230D PROTEIN"/>
    <property type="match status" value="1"/>
</dbReference>
<sequence length="114" mass="12899">MAVANQQWVVQIQASVQAMAPRTGASIYRVPEWIKRLSRNDAYGPRVVSLGPFHHGNPNLQHMEEHKTQAMQRLVHRSGKPFQRFFDAINGWRSSWRRPTTACNTNGLDAGTSS</sequence>
<gene>
    <name evidence="1" type="ORF">PVAP13_8NG189101</name>
</gene>
<dbReference type="Proteomes" id="UP000823388">
    <property type="component" value="Chromosome 8N"/>
</dbReference>
<reference evidence="1" key="1">
    <citation type="submission" date="2020-05" db="EMBL/GenBank/DDBJ databases">
        <title>WGS assembly of Panicum virgatum.</title>
        <authorList>
            <person name="Lovell J.T."/>
            <person name="Jenkins J."/>
            <person name="Shu S."/>
            <person name="Juenger T.E."/>
            <person name="Schmutz J."/>
        </authorList>
    </citation>
    <scope>NUCLEOTIDE SEQUENCE</scope>
    <source>
        <strain evidence="1">AP13</strain>
    </source>
</reference>
<dbReference type="PANTHER" id="PTHR31170:SF25">
    <property type="entry name" value="BNAA09G04570D PROTEIN"/>
    <property type="match status" value="1"/>
</dbReference>
<proteinExistence type="predicted"/>
<comment type="caution">
    <text evidence="1">The sequence shown here is derived from an EMBL/GenBank/DDBJ whole genome shotgun (WGS) entry which is preliminary data.</text>
</comment>